<gene>
    <name evidence="2" type="ORF">ERJ67_05435</name>
</gene>
<dbReference type="EMBL" id="SRMO01000059">
    <property type="protein sequence ID" value="TGG92649.1"/>
    <property type="molecule type" value="Genomic_DNA"/>
</dbReference>
<name>A0A524RNL0_9CHRO</name>
<comment type="caution">
    <text evidence="2">The sequence shown here is derived from an EMBL/GenBank/DDBJ whole genome shotgun (WGS) entry which is preliminary data.</text>
</comment>
<dbReference type="Pfam" id="PF04955">
    <property type="entry name" value="HupE_UreJ"/>
    <property type="match status" value="1"/>
</dbReference>
<feature type="transmembrane region" description="Helical" evidence="1">
    <location>
        <begin position="160"/>
        <end position="182"/>
    </location>
</feature>
<keyword evidence="1" id="KW-0472">Membrane</keyword>
<accession>A0A524RNL0</accession>
<feature type="transmembrane region" description="Helical" evidence="1">
    <location>
        <begin position="108"/>
        <end position="127"/>
    </location>
</feature>
<feature type="transmembrane region" description="Helical" evidence="1">
    <location>
        <begin position="50"/>
        <end position="71"/>
    </location>
</feature>
<evidence type="ECO:0000256" key="1">
    <source>
        <dbReference type="SAM" id="Phobius"/>
    </source>
</evidence>
<evidence type="ECO:0000313" key="3">
    <source>
        <dbReference type="Proteomes" id="UP000317990"/>
    </source>
</evidence>
<dbReference type="Proteomes" id="UP000317990">
    <property type="component" value="Unassembled WGS sequence"/>
</dbReference>
<evidence type="ECO:0000313" key="2">
    <source>
        <dbReference type="EMBL" id="TGG92649.1"/>
    </source>
</evidence>
<feature type="transmembrane region" description="Helical" evidence="1">
    <location>
        <begin position="83"/>
        <end position="102"/>
    </location>
</feature>
<keyword evidence="1" id="KW-1133">Transmembrane helix</keyword>
<dbReference type="InterPro" id="IPR007038">
    <property type="entry name" value="HupE_UreJ"/>
</dbReference>
<protein>
    <submittedName>
        <fullName evidence="2">Hydantoin utilization protein</fullName>
    </submittedName>
</protein>
<keyword evidence="1" id="KW-0812">Transmembrane</keyword>
<feature type="transmembrane region" description="Helical" evidence="1">
    <location>
        <begin position="194"/>
        <end position="214"/>
    </location>
</feature>
<organism evidence="2 3">
    <name type="scientific">Aphanocapsa feldmannii 277cV</name>
    <dbReference type="NCBI Taxonomy" id="2507553"/>
    <lineage>
        <taxon>Bacteria</taxon>
        <taxon>Bacillati</taxon>
        <taxon>Cyanobacteriota</taxon>
        <taxon>Cyanophyceae</taxon>
        <taxon>Oscillatoriophycideae</taxon>
        <taxon>Chroococcales</taxon>
        <taxon>Microcystaceae</taxon>
        <taxon>Aphanocapsa</taxon>
    </lineage>
</organism>
<proteinExistence type="predicted"/>
<sequence>MLPQRAIPPSLSLLGPILLGLSLPSLLLLDRALAHHPLGMPNPEQYGPLMGVISGVGHTLLGPDHLLFLLSIGFGGRAAGRHWVLPLVGCGLLGALLSQLAPFALADGVVAVTETLVALSLVVSALVTLGRCPVLLLLPLIALHGYVLGGAVIGAEPTPLIAYLLGLALGQGLLLFSLTAAARRLLPLLQEDGQRLLAGVWIGVGAAFAWSVIIA</sequence>
<dbReference type="AlphaFoldDB" id="A0A524RNL0"/>
<feature type="transmembrane region" description="Helical" evidence="1">
    <location>
        <begin position="134"/>
        <end position="154"/>
    </location>
</feature>
<reference evidence="2 3" key="1">
    <citation type="journal article" date="2019" name="mSystems">
        <title>Life at home and on the roam: Genomic adaptions reflect the dual lifestyle of an intracellular, facultative symbiont.</title>
        <authorList>
            <person name="Burgsdorf I."/>
        </authorList>
    </citation>
    <scope>NUCLEOTIDE SEQUENCE [LARGE SCALE GENOMIC DNA]</scope>
    <source>
        <strain evidence="2">277cV</strain>
    </source>
</reference>